<organism evidence="1 2">
    <name type="scientific">Halalkalibacter kiskunsagensis</name>
    <dbReference type="NCBI Taxonomy" id="1548599"/>
    <lineage>
        <taxon>Bacteria</taxon>
        <taxon>Bacillati</taxon>
        <taxon>Bacillota</taxon>
        <taxon>Bacilli</taxon>
        <taxon>Bacillales</taxon>
        <taxon>Bacillaceae</taxon>
        <taxon>Halalkalibacter</taxon>
    </lineage>
</organism>
<keyword evidence="2" id="KW-1185">Reference proteome</keyword>
<comment type="caution">
    <text evidence="1">The sequence shown here is derived from an EMBL/GenBank/DDBJ whole genome shotgun (WGS) entry which is preliminary data.</text>
</comment>
<accession>A0ABV6KN05</accession>
<proteinExistence type="predicted"/>
<dbReference type="Proteomes" id="UP001589838">
    <property type="component" value="Unassembled WGS sequence"/>
</dbReference>
<protein>
    <submittedName>
        <fullName evidence="1">Uncharacterized protein</fullName>
    </submittedName>
</protein>
<gene>
    <name evidence="1" type="ORF">ACFFHM_23550</name>
</gene>
<evidence type="ECO:0000313" key="2">
    <source>
        <dbReference type="Proteomes" id="UP001589838"/>
    </source>
</evidence>
<sequence>MTTRFHCCATCCHFAAEKKSGGGMRYYCERLGFETKTTYQFSCWDPKNHVKELMRKHHHSSS</sequence>
<dbReference type="RefSeq" id="WP_335959762.1">
    <property type="nucleotide sequence ID" value="NZ_JAXBLX010000007.1"/>
</dbReference>
<evidence type="ECO:0000313" key="1">
    <source>
        <dbReference type="EMBL" id="MFC0473398.1"/>
    </source>
</evidence>
<reference evidence="1 2" key="1">
    <citation type="submission" date="2024-09" db="EMBL/GenBank/DDBJ databases">
        <authorList>
            <person name="Sun Q."/>
            <person name="Mori K."/>
        </authorList>
    </citation>
    <scope>NUCLEOTIDE SEQUENCE [LARGE SCALE GENOMIC DNA]</scope>
    <source>
        <strain evidence="1 2">NCAIM B.02610</strain>
    </source>
</reference>
<dbReference type="EMBL" id="JBHLUX010000093">
    <property type="protein sequence ID" value="MFC0473398.1"/>
    <property type="molecule type" value="Genomic_DNA"/>
</dbReference>
<name>A0ABV6KN05_9BACI</name>